<keyword evidence="3" id="KW-1185">Reference proteome</keyword>
<evidence type="ECO:0000313" key="3">
    <source>
        <dbReference type="Proteomes" id="UP001589590"/>
    </source>
</evidence>
<evidence type="ECO:0000313" key="2">
    <source>
        <dbReference type="EMBL" id="MFB9103494.1"/>
    </source>
</evidence>
<dbReference type="EMBL" id="JBHMFA010000001">
    <property type="protein sequence ID" value="MFB9103494.1"/>
    <property type="molecule type" value="Genomic_DNA"/>
</dbReference>
<dbReference type="Gene3D" id="2.60.40.10">
    <property type="entry name" value="Immunoglobulins"/>
    <property type="match status" value="1"/>
</dbReference>
<reference evidence="2 3" key="1">
    <citation type="submission" date="2024-09" db="EMBL/GenBank/DDBJ databases">
        <authorList>
            <person name="Sun Q."/>
            <person name="Mori K."/>
        </authorList>
    </citation>
    <scope>NUCLEOTIDE SEQUENCE [LARGE SCALE GENOMIC DNA]</scope>
    <source>
        <strain evidence="2 3">CECT 8300</strain>
    </source>
</reference>
<dbReference type="Gene3D" id="2.60.120.260">
    <property type="entry name" value="Galactose-binding domain-like"/>
    <property type="match status" value="3"/>
</dbReference>
<dbReference type="CDD" id="cd00146">
    <property type="entry name" value="PKD"/>
    <property type="match status" value="1"/>
</dbReference>
<protein>
    <submittedName>
        <fullName evidence="2">PKD domain-containing protein</fullName>
    </submittedName>
</protein>
<dbReference type="SMART" id="SM00089">
    <property type="entry name" value="PKD"/>
    <property type="match status" value="1"/>
</dbReference>
<dbReference type="RefSeq" id="WP_290269085.1">
    <property type="nucleotide sequence ID" value="NZ_JAUFQP010000007.1"/>
</dbReference>
<dbReference type="PROSITE" id="PS50093">
    <property type="entry name" value="PKD"/>
    <property type="match status" value="1"/>
</dbReference>
<name>A0ABV5GVF4_9FLAO</name>
<dbReference type="Proteomes" id="UP001589590">
    <property type="component" value="Unassembled WGS sequence"/>
</dbReference>
<sequence length="1021" mass="109169">MKTFKYITILILSLSFLGCENDDDAVLPQVVAGFTYTLNIDTGVVTFINTSENGNTYSWNFGDGETSTLINPINVYPNGTYTVTLEVKNVAGSSDIFEDEIIILIPETAALPISFDGEGTTYEATTFNGAAFSVVDNPDLTGANETASKVGEITNSGAAYEGFFFDLGLPLDLTVNKTVKALFWSNTPVDVLLKLEEGTADAVETTASHGGTGWEAIYFTFDSAASYNRFTMFVDAAGTTAGTFYIDDISQIATVDVPCTQTLLEAPIDFDCNGIDYATKIVGNVSFEVVDNPELSGINAEASKVGKITNVGANWENAFFNLDTPIDFTTDKGVSIKLFSNEALDIKLKFEDGTEGAIEADVTHTGSGWEALTFTFESTASYNDMILFVDGPGTAAGTFYIDDITQVAGVVATTCEAEIMQSLLAADFNLTFMSDPSASITQDATTFVWADNPNADNTVNSSCKVGQVTKTATNPWDNIQINLDSKLDFSANGGFNMNVYSEQPGFTVLLKLESIADPGVNTEIELTTTKTNEWEALSFAFTSNHDAKYDRIVIIFDLSAANTNTYYFDDLKLFERTSGGGSSSAYSLDQTIDFEPTGFGANWTWNVFENGANNPLEFVSNPNASGINTSATVAKITASTAGAPWVGTEIAHGEITNAWEVSASNTIIKIMVYKTVISDVGLKLASANGGAQAEVKVANTKINEWEELTFDFSHLLNIIGQDGTTNIDQVIVFPDFVEGRATDNVVYFDNITFNKFEVSAENDASLSNLLVDGSTISGFNTDTLEYSVALAEGTTTVPTVTATSTEGSANVVITPAGALPGETTIEVTAADGTTKLTYKVAFSVQVAMSGWTTSDGIDFEPTGFGANWTWNVFENGANAPLEFVANPNASGINTSATVAKITATTAGAPWVGTEVAHGEITNAWEVNASNTTIKIMVYKTVISDVALKLASANGGAQAEVKVANTKINEWEELTFDFSHLLSIIGQDGTTNIDQVIVFPDFVEGRATDNVVYFDNITFHSN</sequence>
<dbReference type="InterPro" id="IPR035986">
    <property type="entry name" value="PKD_dom_sf"/>
</dbReference>
<organism evidence="2 3">
    <name type="scientific">Algibacter miyuki</name>
    <dbReference type="NCBI Taxonomy" id="1306933"/>
    <lineage>
        <taxon>Bacteria</taxon>
        <taxon>Pseudomonadati</taxon>
        <taxon>Bacteroidota</taxon>
        <taxon>Flavobacteriia</taxon>
        <taxon>Flavobacteriales</taxon>
        <taxon>Flavobacteriaceae</taxon>
        <taxon>Algibacter</taxon>
    </lineage>
</organism>
<dbReference type="InterPro" id="IPR013783">
    <property type="entry name" value="Ig-like_fold"/>
</dbReference>
<dbReference type="Pfam" id="PF18911">
    <property type="entry name" value="PKD_4"/>
    <property type="match status" value="1"/>
</dbReference>
<comment type="caution">
    <text evidence="2">The sequence shown here is derived from an EMBL/GenBank/DDBJ whole genome shotgun (WGS) entry which is preliminary data.</text>
</comment>
<proteinExistence type="predicted"/>
<evidence type="ECO:0000259" key="1">
    <source>
        <dbReference type="PROSITE" id="PS50093"/>
    </source>
</evidence>
<dbReference type="InterPro" id="IPR000601">
    <property type="entry name" value="PKD_dom"/>
</dbReference>
<dbReference type="InterPro" id="IPR022409">
    <property type="entry name" value="PKD/Chitinase_dom"/>
</dbReference>
<accession>A0ABV5GVF4</accession>
<dbReference type="SUPFAM" id="SSF49299">
    <property type="entry name" value="PKD domain"/>
    <property type="match status" value="1"/>
</dbReference>
<gene>
    <name evidence="2" type="ORF">ACFFU1_01180</name>
</gene>
<feature type="domain" description="PKD" evidence="1">
    <location>
        <begin position="56"/>
        <end position="94"/>
    </location>
</feature>
<dbReference type="PROSITE" id="PS51257">
    <property type="entry name" value="PROKAR_LIPOPROTEIN"/>
    <property type="match status" value="1"/>
</dbReference>